<gene>
    <name evidence="1" type="ORF">RRG08_010988</name>
</gene>
<dbReference type="EMBL" id="JAWDGP010003509">
    <property type="protein sequence ID" value="KAK3773778.1"/>
    <property type="molecule type" value="Genomic_DNA"/>
</dbReference>
<proteinExistence type="predicted"/>
<dbReference type="AlphaFoldDB" id="A0AAE0ZR47"/>
<keyword evidence="2" id="KW-1185">Reference proteome</keyword>
<dbReference type="Proteomes" id="UP001283361">
    <property type="component" value="Unassembled WGS sequence"/>
</dbReference>
<comment type="caution">
    <text evidence="1">The sequence shown here is derived from an EMBL/GenBank/DDBJ whole genome shotgun (WGS) entry which is preliminary data.</text>
</comment>
<name>A0AAE0ZR47_9GAST</name>
<reference evidence="1" key="1">
    <citation type="journal article" date="2023" name="G3 (Bethesda)">
        <title>A reference genome for the long-term kleptoplast-retaining sea slug Elysia crispata morphotype clarki.</title>
        <authorList>
            <person name="Eastman K.E."/>
            <person name="Pendleton A.L."/>
            <person name="Shaikh M.A."/>
            <person name="Suttiyut T."/>
            <person name="Ogas R."/>
            <person name="Tomko P."/>
            <person name="Gavelis G."/>
            <person name="Widhalm J.R."/>
            <person name="Wisecaver J.H."/>
        </authorList>
    </citation>
    <scope>NUCLEOTIDE SEQUENCE</scope>
    <source>
        <strain evidence="1">ECLA1</strain>
    </source>
</reference>
<organism evidence="1 2">
    <name type="scientific">Elysia crispata</name>
    <name type="common">lettuce slug</name>
    <dbReference type="NCBI Taxonomy" id="231223"/>
    <lineage>
        <taxon>Eukaryota</taxon>
        <taxon>Metazoa</taxon>
        <taxon>Spiralia</taxon>
        <taxon>Lophotrochozoa</taxon>
        <taxon>Mollusca</taxon>
        <taxon>Gastropoda</taxon>
        <taxon>Heterobranchia</taxon>
        <taxon>Euthyneura</taxon>
        <taxon>Panpulmonata</taxon>
        <taxon>Sacoglossa</taxon>
        <taxon>Placobranchoidea</taxon>
        <taxon>Plakobranchidae</taxon>
        <taxon>Elysia</taxon>
    </lineage>
</organism>
<accession>A0AAE0ZR47</accession>
<evidence type="ECO:0000313" key="2">
    <source>
        <dbReference type="Proteomes" id="UP001283361"/>
    </source>
</evidence>
<sequence>MVVACSEPAEVCGAPTGKRLKKALYGLYATIMYLLRSCIARRPNTIMHSQNQYRHHPSWTEGWEDTTSFQNAKRKLLKGLHSSRTDDSKKTTSPLVQMVTSWSYDP</sequence>
<protein>
    <submittedName>
        <fullName evidence="1">Uncharacterized protein</fullName>
    </submittedName>
</protein>
<evidence type="ECO:0000313" key="1">
    <source>
        <dbReference type="EMBL" id="KAK3773778.1"/>
    </source>
</evidence>